<dbReference type="SUPFAM" id="SSF46785">
    <property type="entry name" value="Winged helix' DNA-binding domain"/>
    <property type="match status" value="1"/>
</dbReference>
<dbReference type="Proteomes" id="UP000265366">
    <property type="component" value="Unassembled WGS sequence"/>
</dbReference>
<dbReference type="InterPro" id="IPR000835">
    <property type="entry name" value="HTH_MarR-typ"/>
</dbReference>
<dbReference type="SMART" id="SM00347">
    <property type="entry name" value="HTH_MARR"/>
    <property type="match status" value="1"/>
</dbReference>
<evidence type="ECO:0000313" key="2">
    <source>
        <dbReference type="EMBL" id="RIV86332.1"/>
    </source>
</evidence>
<proteinExistence type="predicted"/>
<evidence type="ECO:0000313" key="3">
    <source>
        <dbReference type="Proteomes" id="UP000265366"/>
    </source>
</evidence>
<organism evidence="2 3">
    <name type="scientific">Aurantiacibacter xanthus</name>
    <dbReference type="NCBI Taxonomy" id="1784712"/>
    <lineage>
        <taxon>Bacteria</taxon>
        <taxon>Pseudomonadati</taxon>
        <taxon>Pseudomonadota</taxon>
        <taxon>Alphaproteobacteria</taxon>
        <taxon>Sphingomonadales</taxon>
        <taxon>Erythrobacteraceae</taxon>
        <taxon>Aurantiacibacter</taxon>
    </lineage>
</organism>
<dbReference type="OrthoDB" id="8906692at2"/>
<evidence type="ECO:0000259" key="1">
    <source>
        <dbReference type="SMART" id="SM00347"/>
    </source>
</evidence>
<dbReference type="GO" id="GO:0003700">
    <property type="term" value="F:DNA-binding transcription factor activity"/>
    <property type="evidence" value="ECO:0007669"/>
    <property type="project" value="InterPro"/>
</dbReference>
<dbReference type="InterPro" id="IPR036390">
    <property type="entry name" value="WH_DNA-bd_sf"/>
</dbReference>
<sequence length="169" mass="19241">MSERTIRPHEPTINRHQFVPHYLGVISNALIWSQSRFFLEAFDCGINEIRVISVLADCGELTGRGFCDALMMNKSIVSRTLRDLQDKHLIQSPGEGRNRKYLLTDSGYALNAKIVKISLERERRLLRGFSERDKVIMLGYLAKMVENLEHTGDFDDLLDSLGTGEGQDK</sequence>
<dbReference type="AlphaFoldDB" id="A0A3A1P8L4"/>
<gene>
    <name evidence="2" type="ORF">D2V17_09565</name>
</gene>
<dbReference type="EMBL" id="QXFM01000087">
    <property type="protein sequence ID" value="RIV86332.1"/>
    <property type="molecule type" value="Genomic_DNA"/>
</dbReference>
<dbReference type="RefSeq" id="WP_119592753.1">
    <property type="nucleotide sequence ID" value="NZ_QXFM01000087.1"/>
</dbReference>
<reference evidence="2 3" key="1">
    <citation type="submission" date="2018-08" db="EMBL/GenBank/DDBJ databases">
        <title>Erythrobacter zhengii sp.nov., a bacterium isolated from deep-sea sediment.</title>
        <authorList>
            <person name="Fang C."/>
            <person name="Wu Y.-H."/>
            <person name="Sun C."/>
            <person name="Wang H."/>
            <person name="Cheng H."/>
            <person name="Meng F.-X."/>
            <person name="Wang C.-S."/>
            <person name="Xu X.-W."/>
        </authorList>
    </citation>
    <scope>NUCLEOTIDE SEQUENCE [LARGE SCALE GENOMIC DNA]</scope>
    <source>
        <strain evidence="2 3">CCTCC AB 2015396</strain>
    </source>
</reference>
<dbReference type="Gene3D" id="1.10.10.10">
    <property type="entry name" value="Winged helix-like DNA-binding domain superfamily/Winged helix DNA-binding domain"/>
    <property type="match status" value="1"/>
</dbReference>
<protein>
    <submittedName>
        <fullName evidence="2">MarR family transcriptional regulator</fullName>
    </submittedName>
</protein>
<feature type="domain" description="HTH marR-type" evidence="1">
    <location>
        <begin position="37"/>
        <end position="134"/>
    </location>
</feature>
<keyword evidence="3" id="KW-1185">Reference proteome</keyword>
<name>A0A3A1P8L4_9SPHN</name>
<accession>A0A3A1P8L4</accession>
<dbReference type="InterPro" id="IPR036388">
    <property type="entry name" value="WH-like_DNA-bd_sf"/>
</dbReference>
<comment type="caution">
    <text evidence="2">The sequence shown here is derived from an EMBL/GenBank/DDBJ whole genome shotgun (WGS) entry which is preliminary data.</text>
</comment>